<proteinExistence type="predicted"/>
<evidence type="ECO:0000313" key="1">
    <source>
        <dbReference type="EMBL" id="WAJ26808.1"/>
    </source>
</evidence>
<sequence length="288" mass="31130">MGDRLASWLMAVVLAAGLVGPAAPALAQAQAQDVPLPNFVDQRQRATRPPLPERERYRFLTSSDFPPFNFIDGRGRLTGFNVDLVRALCEELNILDRCQIEAKPFNELVDALNKGEGEAIVAGLAVTAANRQTLAFTDSYFRFPARFVARKDTALVEPMADAVAGKPVAVVAGTAHAAMLRTFFPEAEAKAFDTREAALDALKRGEVEAMFGDGVSLSFWLGSDAAANCCAFAGGPYLSDRFLGEGLAIAVKRENADLARAMDYAMGQIVGKKVFSELLLRYFPISAF</sequence>
<accession>A0ACD4NIY7</accession>
<name>A0ACD4NIY7_9HYPH</name>
<reference evidence="1" key="1">
    <citation type="submission" date="2022-11" db="EMBL/GenBank/DDBJ databases">
        <title>beta-Carotene-producing bacterium, Jeongeuplla avenae sp. nov., alleviates the salt stress of Arabidopsis seedlings.</title>
        <authorList>
            <person name="Jiang L."/>
            <person name="Lee J."/>
        </authorList>
    </citation>
    <scope>NUCLEOTIDE SEQUENCE</scope>
    <source>
        <strain evidence="1">DY_R2A_6</strain>
    </source>
</reference>
<keyword evidence="2" id="KW-1185">Reference proteome</keyword>
<organism evidence="1 2">
    <name type="scientific">Antarcticirhabdus aurantiaca</name>
    <dbReference type="NCBI Taxonomy" id="2606717"/>
    <lineage>
        <taxon>Bacteria</taxon>
        <taxon>Pseudomonadati</taxon>
        <taxon>Pseudomonadota</taxon>
        <taxon>Alphaproteobacteria</taxon>
        <taxon>Hyphomicrobiales</taxon>
        <taxon>Aurantimonadaceae</taxon>
        <taxon>Antarcticirhabdus</taxon>
    </lineage>
</organism>
<protein>
    <submittedName>
        <fullName evidence="1">Transporter substrate-binding domain-containing protein</fullName>
    </submittedName>
</protein>
<evidence type="ECO:0000313" key="2">
    <source>
        <dbReference type="Proteomes" id="UP001163223"/>
    </source>
</evidence>
<gene>
    <name evidence="1" type="ORF">OXU80_18320</name>
</gene>
<dbReference type="Proteomes" id="UP001163223">
    <property type="component" value="Chromosome"/>
</dbReference>
<dbReference type="EMBL" id="CP113520">
    <property type="protein sequence ID" value="WAJ26808.1"/>
    <property type="molecule type" value="Genomic_DNA"/>
</dbReference>